<dbReference type="GO" id="GO:0004792">
    <property type="term" value="F:thiosulfate-cyanide sulfurtransferase activity"/>
    <property type="evidence" value="ECO:0007669"/>
    <property type="project" value="TreeGrafter"/>
</dbReference>
<organism evidence="2 3">
    <name type="scientific">Draconibacterium halophilum</name>
    <dbReference type="NCBI Taxonomy" id="2706887"/>
    <lineage>
        <taxon>Bacteria</taxon>
        <taxon>Pseudomonadati</taxon>
        <taxon>Bacteroidota</taxon>
        <taxon>Bacteroidia</taxon>
        <taxon>Marinilabiliales</taxon>
        <taxon>Prolixibacteraceae</taxon>
        <taxon>Draconibacterium</taxon>
    </lineage>
</organism>
<dbReference type="PROSITE" id="PS50206">
    <property type="entry name" value="RHODANESE_3"/>
    <property type="match status" value="1"/>
</dbReference>
<dbReference type="CDD" id="cd00158">
    <property type="entry name" value="RHOD"/>
    <property type="match status" value="1"/>
</dbReference>
<evidence type="ECO:0000313" key="2">
    <source>
        <dbReference type="EMBL" id="QIA09736.1"/>
    </source>
</evidence>
<dbReference type="PANTHER" id="PTHR44086:SF10">
    <property type="entry name" value="THIOSULFATE SULFURTRANSFERASE_RHODANESE-LIKE DOMAIN-CONTAINING PROTEIN 3"/>
    <property type="match status" value="1"/>
</dbReference>
<dbReference type="Pfam" id="PF00581">
    <property type="entry name" value="Rhodanese"/>
    <property type="match status" value="1"/>
</dbReference>
<dbReference type="AlphaFoldDB" id="A0A6C0RI64"/>
<dbReference type="Proteomes" id="UP000474630">
    <property type="component" value="Chromosome"/>
</dbReference>
<name>A0A6C0RI64_9BACT</name>
<sequence>MNRNYIFLTILMLVLAIGTLFLTGNDEPTQIAPEELLQEIIQPTRYITTDQVAKMIIQGDPSLLMVDVRPAAEYEEFALPGSLNIPLEQLLNDGNLAYFGVPGIRVVFISNDDIRADQTWVLTKRLGIDGTYVMKGGLNSWMQTIIDPSQPNADAPSVDHQLYAFRKGAQIYFTGAESAAPDGENVEVQVRRREKTNVAAGGC</sequence>
<dbReference type="SMART" id="SM00450">
    <property type="entry name" value="RHOD"/>
    <property type="match status" value="1"/>
</dbReference>
<evidence type="ECO:0000259" key="1">
    <source>
        <dbReference type="PROSITE" id="PS50206"/>
    </source>
</evidence>
<dbReference type="EMBL" id="CP048409">
    <property type="protein sequence ID" value="QIA09736.1"/>
    <property type="molecule type" value="Genomic_DNA"/>
</dbReference>
<dbReference type="KEGG" id="drc:G0Q07_19385"/>
<dbReference type="InterPro" id="IPR036873">
    <property type="entry name" value="Rhodanese-like_dom_sf"/>
</dbReference>
<accession>A0A6C0RI64</accession>
<feature type="domain" description="Rhodanese" evidence="1">
    <location>
        <begin position="59"/>
        <end position="150"/>
    </location>
</feature>
<keyword evidence="3" id="KW-1185">Reference proteome</keyword>
<reference evidence="2 3" key="1">
    <citation type="submission" date="2020-02" db="EMBL/GenBank/DDBJ databases">
        <title>Genome sequencing for Draconibacterium sp. strain M1.</title>
        <authorList>
            <person name="Park S.-J."/>
        </authorList>
    </citation>
    <scope>NUCLEOTIDE SEQUENCE [LARGE SCALE GENOMIC DNA]</scope>
    <source>
        <strain evidence="2 3">M1</strain>
    </source>
</reference>
<dbReference type="InterPro" id="IPR001763">
    <property type="entry name" value="Rhodanese-like_dom"/>
</dbReference>
<gene>
    <name evidence="2" type="ORF">G0Q07_19385</name>
</gene>
<proteinExistence type="predicted"/>
<dbReference type="RefSeq" id="WP_163348705.1">
    <property type="nucleotide sequence ID" value="NZ_CP048409.1"/>
</dbReference>
<protein>
    <submittedName>
        <fullName evidence="2">Rhodanese-like domain-containing protein</fullName>
    </submittedName>
</protein>
<evidence type="ECO:0000313" key="3">
    <source>
        <dbReference type="Proteomes" id="UP000474630"/>
    </source>
</evidence>
<dbReference type="Gene3D" id="3.40.250.10">
    <property type="entry name" value="Rhodanese-like domain"/>
    <property type="match status" value="1"/>
</dbReference>
<dbReference type="PANTHER" id="PTHR44086">
    <property type="entry name" value="THIOSULFATE SULFURTRANSFERASE RDL2, MITOCHONDRIAL-RELATED"/>
    <property type="match status" value="1"/>
</dbReference>
<dbReference type="SUPFAM" id="SSF52821">
    <property type="entry name" value="Rhodanese/Cell cycle control phosphatase"/>
    <property type="match status" value="1"/>
</dbReference>